<dbReference type="PANTHER" id="PTHR33420">
    <property type="entry name" value="FIMBRIAL SUBUNIT ELFA-RELATED"/>
    <property type="match status" value="1"/>
</dbReference>
<dbReference type="InterPro" id="IPR050263">
    <property type="entry name" value="Bact_Fimbrial_Adh_Pro"/>
</dbReference>
<dbReference type="InterPro" id="IPR000259">
    <property type="entry name" value="Adhesion_dom_fimbrial"/>
</dbReference>
<feature type="signal peptide" evidence="5">
    <location>
        <begin position="1"/>
        <end position="38"/>
    </location>
</feature>
<proteinExistence type="inferred from homology"/>
<comment type="similarity">
    <text evidence="2">Belongs to the fimbrial protein family.</text>
</comment>
<dbReference type="InterPro" id="IPR008966">
    <property type="entry name" value="Adhesion_dom_sf"/>
</dbReference>
<evidence type="ECO:0000256" key="3">
    <source>
        <dbReference type="ARBA" id="ARBA00022729"/>
    </source>
</evidence>
<accession>A0ABX5R2U4</accession>
<evidence type="ECO:0000259" key="6">
    <source>
        <dbReference type="Pfam" id="PF00419"/>
    </source>
</evidence>
<evidence type="ECO:0000256" key="2">
    <source>
        <dbReference type="ARBA" id="ARBA00006671"/>
    </source>
</evidence>
<dbReference type="SUPFAM" id="SSF49401">
    <property type="entry name" value="Bacterial adhesins"/>
    <property type="match status" value="1"/>
</dbReference>
<dbReference type="Pfam" id="PF00419">
    <property type="entry name" value="Fimbrial"/>
    <property type="match status" value="1"/>
</dbReference>
<name>A0ABX5R2U4_9GAMM</name>
<dbReference type="Proteomes" id="UP000288804">
    <property type="component" value="Chromosome"/>
</dbReference>
<dbReference type="PANTHER" id="PTHR33420:SF12">
    <property type="entry name" value="FIMBRIN-LIKE PROTEIN FIMI-RELATED"/>
    <property type="match status" value="1"/>
</dbReference>
<protein>
    <recommendedName>
        <fullName evidence="6">Fimbrial-type adhesion domain-containing protein</fullName>
    </recommendedName>
</protein>
<feature type="chain" id="PRO_5045383291" description="Fimbrial-type adhesion domain-containing protein" evidence="5">
    <location>
        <begin position="39"/>
        <end position="338"/>
    </location>
</feature>
<comment type="subcellular location">
    <subcellularLocation>
        <location evidence="1">Fimbrium</location>
    </subcellularLocation>
</comment>
<evidence type="ECO:0000256" key="5">
    <source>
        <dbReference type="SAM" id="SignalP"/>
    </source>
</evidence>
<feature type="domain" description="Fimbrial-type adhesion" evidence="6">
    <location>
        <begin position="203"/>
        <end position="338"/>
    </location>
</feature>
<dbReference type="Gene3D" id="2.60.40.1090">
    <property type="entry name" value="Fimbrial-type adhesion domain"/>
    <property type="match status" value="1"/>
</dbReference>
<dbReference type="PROSITE" id="PS51257">
    <property type="entry name" value="PROKAR_LIPOPROTEIN"/>
    <property type="match status" value="1"/>
</dbReference>
<keyword evidence="8" id="KW-1185">Reference proteome</keyword>
<evidence type="ECO:0000256" key="1">
    <source>
        <dbReference type="ARBA" id="ARBA00004561"/>
    </source>
</evidence>
<sequence length="338" mass="37201">MLNLMKKYLPNISNTRKIGLLSTFAIVGCLFMSSAAHAKSCSAMAGSSLVTNDNFKFPRGSSLQRNMPLFKASQPFNYMCSQPDQSQLNKFHYEIKINSPSNQDGSYPTNIPGISIKYTIDSGRNCVPDAHNKLKGTCSIDQRSRPANFRPTISLQTKPGTYMAGKVSVNHEMDIYYSFGNDPQRKLGTLLSGNLNFSFQRYGCTVDNPTINFDLGKQQSGDFTRIGPHKHEIKKQIALTCDPNTKYFLQIDGDAEPNYPGVLKLTPEPGAAHGVGVQLLVGYYKEAVFGQPKQMGTAAANGTDIKETIDIIARYYQTENSVIPGKANASATFTLTYQ</sequence>
<organism evidence="7 8">
    <name type="scientific">Yersinia hibernica</name>
    <dbReference type="NCBI Taxonomy" id="2339259"/>
    <lineage>
        <taxon>Bacteria</taxon>
        <taxon>Pseudomonadati</taxon>
        <taxon>Pseudomonadota</taxon>
        <taxon>Gammaproteobacteria</taxon>
        <taxon>Enterobacterales</taxon>
        <taxon>Yersiniaceae</taxon>
        <taxon>Yersinia</taxon>
    </lineage>
</organism>
<evidence type="ECO:0000256" key="4">
    <source>
        <dbReference type="ARBA" id="ARBA00023263"/>
    </source>
</evidence>
<dbReference type="EMBL" id="CP032487">
    <property type="protein sequence ID" value="QAX79910.1"/>
    <property type="molecule type" value="Genomic_DNA"/>
</dbReference>
<keyword evidence="3 5" id="KW-0732">Signal</keyword>
<keyword evidence="4" id="KW-0281">Fimbrium</keyword>
<reference evidence="8" key="1">
    <citation type="submission" date="2018-09" db="EMBL/GenBank/DDBJ databases">
        <title>Yersinia hibernicus sp. nov.</title>
        <authorList>
            <person name="Nguyen S.V."/>
            <person name="Mundanda D.M."/>
            <person name="Anes J."/>
            <person name="Fanning S."/>
        </authorList>
    </citation>
    <scope>NUCLEOTIDE SEQUENCE [LARGE SCALE GENOMIC DNA]</scope>
    <source>
        <strain evidence="8">CFS1934</strain>
    </source>
</reference>
<gene>
    <name evidence="7" type="ORF">D5F51_15975</name>
</gene>
<dbReference type="RefSeq" id="WP_129197797.1">
    <property type="nucleotide sequence ID" value="NZ_CABHXI010000091.1"/>
</dbReference>
<evidence type="ECO:0000313" key="8">
    <source>
        <dbReference type="Proteomes" id="UP000288804"/>
    </source>
</evidence>
<dbReference type="InterPro" id="IPR036937">
    <property type="entry name" value="Adhesion_dom_fimbrial_sf"/>
</dbReference>
<evidence type="ECO:0000313" key="7">
    <source>
        <dbReference type="EMBL" id="QAX79910.1"/>
    </source>
</evidence>